<reference evidence="8 9" key="1">
    <citation type="journal article" date="2017" name="Nature">
        <title>The Apostasia genome and the evolution of orchids.</title>
        <authorList>
            <person name="Zhang G.Q."/>
            <person name="Liu K.W."/>
            <person name="Li Z."/>
            <person name="Lohaus R."/>
            <person name="Hsiao Y.Y."/>
            <person name="Niu S.C."/>
            <person name="Wang J.Y."/>
            <person name="Lin Y.C."/>
            <person name="Xu Q."/>
            <person name="Chen L.J."/>
            <person name="Yoshida K."/>
            <person name="Fujiwara S."/>
            <person name="Wang Z.W."/>
            <person name="Zhang Y.Q."/>
            <person name="Mitsuda N."/>
            <person name="Wang M."/>
            <person name="Liu G.H."/>
            <person name="Pecoraro L."/>
            <person name="Huang H.X."/>
            <person name="Xiao X.J."/>
            <person name="Lin M."/>
            <person name="Wu X.Y."/>
            <person name="Wu W.L."/>
            <person name="Chen Y.Y."/>
            <person name="Chang S.B."/>
            <person name="Sakamoto S."/>
            <person name="Ohme-Takagi M."/>
            <person name="Yagi M."/>
            <person name="Zeng S.J."/>
            <person name="Shen C.Y."/>
            <person name="Yeh C.M."/>
            <person name="Luo Y.B."/>
            <person name="Tsai W.C."/>
            <person name="Van de Peer Y."/>
            <person name="Liu Z.J."/>
        </authorList>
    </citation>
    <scope>NUCLEOTIDE SEQUENCE [LARGE SCALE GENOMIC DNA]</scope>
    <source>
        <strain evidence="9">cv. Shenzhen</strain>
        <tissue evidence="8">Stem</tissue>
    </source>
</reference>
<feature type="transmembrane region" description="Helical" evidence="6">
    <location>
        <begin position="36"/>
        <end position="56"/>
    </location>
</feature>
<dbReference type="EC" id="2.7.11.1" evidence="8"/>
<dbReference type="Gene3D" id="1.10.510.10">
    <property type="entry name" value="Transferase(Phosphotransferase) domain 1"/>
    <property type="match status" value="1"/>
</dbReference>
<dbReference type="FunFam" id="1.10.510.10:FF:000336">
    <property type="entry name" value="Cysteine-rich receptor-like protein kinase 2"/>
    <property type="match status" value="1"/>
</dbReference>
<evidence type="ECO:0000256" key="1">
    <source>
        <dbReference type="ARBA" id="ARBA00022679"/>
    </source>
</evidence>
<evidence type="ECO:0000256" key="4">
    <source>
        <dbReference type="ARBA" id="ARBA00022840"/>
    </source>
</evidence>
<evidence type="ECO:0000259" key="7">
    <source>
        <dbReference type="PROSITE" id="PS50011"/>
    </source>
</evidence>
<keyword evidence="2" id="KW-0547">Nucleotide-binding</keyword>
<keyword evidence="8" id="KW-0675">Receptor</keyword>
<dbReference type="Proteomes" id="UP000236161">
    <property type="component" value="Unassembled WGS sequence"/>
</dbReference>
<feature type="region of interest" description="Disordered" evidence="5">
    <location>
        <begin position="394"/>
        <end position="468"/>
    </location>
</feature>
<dbReference type="CDD" id="cd14066">
    <property type="entry name" value="STKc_IRAK"/>
    <property type="match status" value="1"/>
</dbReference>
<evidence type="ECO:0000256" key="5">
    <source>
        <dbReference type="SAM" id="MobiDB-lite"/>
    </source>
</evidence>
<dbReference type="GO" id="GO:0005524">
    <property type="term" value="F:ATP binding"/>
    <property type="evidence" value="ECO:0007669"/>
    <property type="project" value="UniProtKB-KW"/>
</dbReference>
<name>A0A2I0BG40_9ASPA</name>
<accession>A0A2I0BG40</accession>
<dbReference type="OrthoDB" id="4062651at2759"/>
<keyword evidence="6" id="KW-1133">Transmembrane helix</keyword>
<dbReference type="InterPro" id="IPR008271">
    <property type="entry name" value="Ser/Thr_kinase_AS"/>
</dbReference>
<keyword evidence="3 8" id="KW-0418">Kinase</keyword>
<keyword evidence="6" id="KW-0812">Transmembrane</keyword>
<evidence type="ECO:0000256" key="6">
    <source>
        <dbReference type="SAM" id="Phobius"/>
    </source>
</evidence>
<dbReference type="InterPro" id="IPR000719">
    <property type="entry name" value="Prot_kinase_dom"/>
</dbReference>
<keyword evidence="9" id="KW-1185">Reference proteome</keyword>
<dbReference type="PANTHER" id="PTHR47973">
    <property type="entry name" value="CYSTEINE-RICH RECEPTOR-LIKE PROTEIN KINASE 3"/>
    <property type="match status" value="1"/>
</dbReference>
<evidence type="ECO:0000313" key="9">
    <source>
        <dbReference type="Proteomes" id="UP000236161"/>
    </source>
</evidence>
<keyword evidence="4" id="KW-0067">ATP-binding</keyword>
<gene>
    <name evidence="8" type="primary">CRK10</name>
    <name evidence="8" type="ORF">AXF42_Ash003387</name>
</gene>
<keyword evidence="1 8" id="KW-0808">Transferase</keyword>
<dbReference type="InterPro" id="IPR001245">
    <property type="entry name" value="Ser-Thr/Tyr_kinase_cat_dom"/>
</dbReference>
<evidence type="ECO:0000256" key="2">
    <source>
        <dbReference type="ARBA" id="ARBA00022741"/>
    </source>
</evidence>
<dbReference type="EMBL" id="KZ451885">
    <property type="protein sequence ID" value="PKA66732.1"/>
    <property type="molecule type" value="Genomic_DNA"/>
</dbReference>
<dbReference type="Gene3D" id="3.30.200.20">
    <property type="entry name" value="Phosphorylase Kinase, domain 1"/>
    <property type="match status" value="1"/>
</dbReference>
<proteinExistence type="predicted"/>
<feature type="domain" description="Protein kinase" evidence="7">
    <location>
        <begin position="111"/>
        <end position="392"/>
    </location>
</feature>
<organism evidence="8 9">
    <name type="scientific">Apostasia shenzhenica</name>
    <dbReference type="NCBI Taxonomy" id="1088818"/>
    <lineage>
        <taxon>Eukaryota</taxon>
        <taxon>Viridiplantae</taxon>
        <taxon>Streptophyta</taxon>
        <taxon>Embryophyta</taxon>
        <taxon>Tracheophyta</taxon>
        <taxon>Spermatophyta</taxon>
        <taxon>Magnoliopsida</taxon>
        <taxon>Liliopsida</taxon>
        <taxon>Asparagales</taxon>
        <taxon>Orchidaceae</taxon>
        <taxon>Apostasioideae</taxon>
        <taxon>Apostasia</taxon>
    </lineage>
</organism>
<dbReference type="InterPro" id="IPR052059">
    <property type="entry name" value="CR_Ser/Thr_kinase"/>
</dbReference>
<dbReference type="PROSITE" id="PS00108">
    <property type="entry name" value="PROTEIN_KINASE_ST"/>
    <property type="match status" value="1"/>
</dbReference>
<dbReference type="SUPFAM" id="SSF56112">
    <property type="entry name" value="Protein kinase-like (PK-like)"/>
    <property type="match status" value="1"/>
</dbReference>
<dbReference type="AlphaFoldDB" id="A0A2I0BG40"/>
<dbReference type="STRING" id="1088818.A0A2I0BG40"/>
<protein>
    <submittedName>
        <fullName evidence="8">Cysteine-rich receptor-like protein kinase 10</fullName>
        <ecNumber evidence="8">2.7.11.1</ecNumber>
    </submittedName>
</protein>
<dbReference type="InterPro" id="IPR011009">
    <property type="entry name" value="Kinase-like_dom_sf"/>
</dbReference>
<dbReference type="FunFam" id="3.30.200.20:FF:000327">
    <property type="entry name" value="Cysteine-rich receptor-like protein kinase 10"/>
    <property type="match status" value="1"/>
</dbReference>
<dbReference type="SMART" id="SM00220">
    <property type="entry name" value="S_TKc"/>
    <property type="match status" value="1"/>
</dbReference>
<evidence type="ECO:0000313" key="8">
    <source>
        <dbReference type="EMBL" id="PKA66732.1"/>
    </source>
</evidence>
<sequence>MSVHILEIYVHRFTLSRSFERVTYDGLASARFLPRWSSIVIVFPAAVFFLLSHFSLSTFPMTKPTRILDYLFKRFARCQHRGSQQEDLESIAAGEQKVFRFETLAAATSNFSPQNELGVGGFGPVYKGRLKDGRVVAVKRLGYGSRQGDREFANEAMLLSGVQHKNIVKLYGYCAHADDKLLVYEYVPNESLDKILFSKNNQTTTMTLDWRRRYEVMVGVARGLQYLHEDARTPIIHRDIKASNILLDEQWCAKIADFGISRLFPETGDLTHINTRVAGTNGYMAPEYVMNGSLSPKADVFSFGVVIIELVSGQKTSAFVPQPGASTLVEWAWRFHRKKLAMEILDPALASTADADQVALCVHVALLCTQADPNLRPDMRRVIVILSKKPTALEDPTKPGELGSRYRRKSKSSSRATRSSAAFTSTTITSSPNAGHSATTSSTASTAAATPPRQQPDGPQLAYETVKV</sequence>
<evidence type="ECO:0000256" key="3">
    <source>
        <dbReference type="ARBA" id="ARBA00022777"/>
    </source>
</evidence>
<dbReference type="Pfam" id="PF07714">
    <property type="entry name" value="PK_Tyr_Ser-Thr"/>
    <property type="match status" value="1"/>
</dbReference>
<dbReference type="PROSITE" id="PS50011">
    <property type="entry name" value="PROTEIN_KINASE_DOM"/>
    <property type="match status" value="1"/>
</dbReference>
<feature type="compositionally biased region" description="Low complexity" evidence="5">
    <location>
        <begin position="413"/>
        <end position="450"/>
    </location>
</feature>
<dbReference type="GO" id="GO:0004674">
    <property type="term" value="F:protein serine/threonine kinase activity"/>
    <property type="evidence" value="ECO:0007669"/>
    <property type="project" value="UniProtKB-EC"/>
</dbReference>
<keyword evidence="6" id="KW-0472">Membrane</keyword>